<protein>
    <submittedName>
        <fullName evidence="1">Uncharacterized protein</fullName>
    </submittedName>
</protein>
<sequence length="20" mass="2204">MSKESFAISFSKAVKLGLLF</sequence>
<accession>A0A2P2J282</accession>
<dbReference type="AlphaFoldDB" id="A0A2P2J282"/>
<name>A0A2P2J282_RHIMU</name>
<organism evidence="1">
    <name type="scientific">Rhizophora mucronata</name>
    <name type="common">Asiatic mangrove</name>
    <dbReference type="NCBI Taxonomy" id="61149"/>
    <lineage>
        <taxon>Eukaryota</taxon>
        <taxon>Viridiplantae</taxon>
        <taxon>Streptophyta</taxon>
        <taxon>Embryophyta</taxon>
        <taxon>Tracheophyta</taxon>
        <taxon>Spermatophyta</taxon>
        <taxon>Magnoliopsida</taxon>
        <taxon>eudicotyledons</taxon>
        <taxon>Gunneridae</taxon>
        <taxon>Pentapetalae</taxon>
        <taxon>rosids</taxon>
        <taxon>fabids</taxon>
        <taxon>Malpighiales</taxon>
        <taxon>Rhizophoraceae</taxon>
        <taxon>Rhizophora</taxon>
    </lineage>
</organism>
<evidence type="ECO:0000313" key="1">
    <source>
        <dbReference type="EMBL" id="MBW87551.1"/>
    </source>
</evidence>
<reference evidence="1" key="1">
    <citation type="submission" date="2018-02" db="EMBL/GenBank/DDBJ databases">
        <title>Rhizophora mucronata_Transcriptome.</title>
        <authorList>
            <person name="Meera S.P."/>
            <person name="Sreeshan A."/>
            <person name="Augustine A."/>
        </authorList>
    </citation>
    <scope>NUCLEOTIDE SEQUENCE</scope>
    <source>
        <tissue evidence="1">Leaf</tissue>
    </source>
</reference>
<proteinExistence type="predicted"/>
<dbReference type="EMBL" id="GGEC01007068">
    <property type="protein sequence ID" value="MBW87551.1"/>
    <property type="molecule type" value="Transcribed_RNA"/>
</dbReference>